<keyword evidence="2" id="KW-1185">Reference proteome</keyword>
<protein>
    <submittedName>
        <fullName evidence="1">Uncharacterized protein</fullName>
    </submittedName>
</protein>
<organism evidence="1 2">
    <name type="scientific">Dibothriocephalus latus</name>
    <name type="common">Fish tapeworm</name>
    <name type="synonym">Diphyllobothrium latum</name>
    <dbReference type="NCBI Taxonomy" id="60516"/>
    <lineage>
        <taxon>Eukaryota</taxon>
        <taxon>Metazoa</taxon>
        <taxon>Spiralia</taxon>
        <taxon>Lophotrochozoa</taxon>
        <taxon>Platyhelminthes</taxon>
        <taxon>Cestoda</taxon>
        <taxon>Eucestoda</taxon>
        <taxon>Diphyllobothriidea</taxon>
        <taxon>Diphyllobothriidae</taxon>
        <taxon>Dibothriocephalus</taxon>
    </lineage>
</organism>
<gene>
    <name evidence="1" type="ORF">DILT_LOCUS9938</name>
</gene>
<proteinExistence type="predicted"/>
<sequence>MLTLVVQGNNLLRGSTLVAASRLVASILTRQYPAPKGLLDLGTFLFFAGYKVSDRENPADFFIDLLHTELPAEVGECLNVLDPSVEDMRKYQKKFPDENVIEKQQVATSDQLALRLQCVFYSSYDWIS</sequence>
<dbReference type="Proteomes" id="UP000281553">
    <property type="component" value="Unassembled WGS sequence"/>
</dbReference>
<evidence type="ECO:0000313" key="2">
    <source>
        <dbReference type="Proteomes" id="UP000281553"/>
    </source>
</evidence>
<accession>A0A3P7LR03</accession>
<dbReference type="AlphaFoldDB" id="A0A3P7LR03"/>
<dbReference type="EMBL" id="UYRU01058285">
    <property type="protein sequence ID" value="VDN14107.1"/>
    <property type="molecule type" value="Genomic_DNA"/>
</dbReference>
<evidence type="ECO:0000313" key="1">
    <source>
        <dbReference type="EMBL" id="VDN14107.1"/>
    </source>
</evidence>
<dbReference type="OrthoDB" id="66620at2759"/>
<reference evidence="1 2" key="1">
    <citation type="submission" date="2018-11" db="EMBL/GenBank/DDBJ databases">
        <authorList>
            <consortium name="Pathogen Informatics"/>
        </authorList>
    </citation>
    <scope>NUCLEOTIDE SEQUENCE [LARGE SCALE GENOMIC DNA]</scope>
</reference>
<name>A0A3P7LR03_DIBLA</name>